<dbReference type="PANTHER" id="PTHR34071">
    <property type="entry name" value="5-NITROIMIDAZOLE ANTIBIOTICS RESISTANCE PROTEIN, NIMA-FAMILY-RELATED PROTEIN-RELATED"/>
    <property type="match status" value="1"/>
</dbReference>
<dbReference type="OMA" id="CHLGFVR"/>
<feature type="region of interest" description="Disordered" evidence="1">
    <location>
        <begin position="107"/>
        <end position="144"/>
    </location>
</feature>
<dbReference type="Pfam" id="PF12900">
    <property type="entry name" value="Pyridox_ox_2"/>
    <property type="match status" value="1"/>
</dbReference>
<dbReference type="eggNOG" id="ENOG502S42E">
    <property type="taxonomic scope" value="Eukaryota"/>
</dbReference>
<evidence type="ECO:0000256" key="1">
    <source>
        <dbReference type="SAM" id="MobiDB-lite"/>
    </source>
</evidence>
<reference evidence="2 3" key="1">
    <citation type="journal article" date="2013" name="BMC Genomics">
        <title>The genome and transcriptome of the pine saprophyte Ophiostoma piceae, and a comparison with the bark beetle-associated pine pathogen Grosmannia clavigera.</title>
        <authorList>
            <person name="Haridas S."/>
            <person name="Wang Y."/>
            <person name="Lim L."/>
            <person name="Massoumi Alamouti S."/>
            <person name="Jackman S."/>
            <person name="Docking R."/>
            <person name="Robertson G."/>
            <person name="Birol I."/>
            <person name="Bohlmann J."/>
            <person name="Breuil C."/>
        </authorList>
    </citation>
    <scope>NUCLEOTIDE SEQUENCE [LARGE SCALE GENOMIC DNA]</scope>
    <source>
        <strain evidence="2 3">UAMH 11346</strain>
    </source>
</reference>
<evidence type="ECO:0000313" key="3">
    <source>
        <dbReference type="Proteomes" id="UP000016923"/>
    </source>
</evidence>
<organism evidence="2 3">
    <name type="scientific">Ophiostoma piceae (strain UAMH 11346)</name>
    <name type="common">Sap stain fungus</name>
    <dbReference type="NCBI Taxonomy" id="1262450"/>
    <lineage>
        <taxon>Eukaryota</taxon>
        <taxon>Fungi</taxon>
        <taxon>Dikarya</taxon>
        <taxon>Ascomycota</taxon>
        <taxon>Pezizomycotina</taxon>
        <taxon>Sordariomycetes</taxon>
        <taxon>Sordariomycetidae</taxon>
        <taxon>Ophiostomatales</taxon>
        <taxon>Ophiostomataceae</taxon>
        <taxon>Ophiostoma</taxon>
    </lineage>
</organism>
<gene>
    <name evidence="2" type="ORF">F503_05583</name>
</gene>
<dbReference type="InterPro" id="IPR012349">
    <property type="entry name" value="Split_barrel_FMN-bd"/>
</dbReference>
<dbReference type="STRING" id="1262450.S3CUU3"/>
<dbReference type="Proteomes" id="UP000016923">
    <property type="component" value="Unassembled WGS sequence"/>
</dbReference>
<dbReference type="EMBL" id="KE148146">
    <property type="protein sequence ID" value="EPE10488.1"/>
    <property type="molecule type" value="Genomic_DNA"/>
</dbReference>
<dbReference type="AlphaFoldDB" id="S3CUU3"/>
<dbReference type="Gene3D" id="2.30.110.10">
    <property type="entry name" value="Electron Transport, Fmn-binding Protein, Chain A"/>
    <property type="match status" value="1"/>
</dbReference>
<name>S3CUU3_OPHP1</name>
<dbReference type="VEuPathDB" id="FungiDB:F503_05583"/>
<dbReference type="HOGENOM" id="CLU_067890_0_0_1"/>
<dbReference type="SUPFAM" id="SSF50475">
    <property type="entry name" value="FMN-binding split barrel"/>
    <property type="match status" value="1"/>
</dbReference>
<dbReference type="OrthoDB" id="444432at2759"/>
<feature type="compositionally biased region" description="Basic and acidic residues" evidence="1">
    <location>
        <begin position="126"/>
        <end position="144"/>
    </location>
</feature>
<dbReference type="InterPro" id="IPR024747">
    <property type="entry name" value="Pyridox_Oxase-rel"/>
</dbReference>
<protein>
    <submittedName>
        <fullName evidence="2">Flavin-nucleotide-binding protein</fullName>
    </submittedName>
</protein>
<evidence type="ECO:0000313" key="2">
    <source>
        <dbReference type="EMBL" id="EPE10488.1"/>
    </source>
</evidence>
<dbReference type="PANTHER" id="PTHR34071:SF2">
    <property type="entry name" value="FLAVIN-NUCLEOTIDE-BINDING PROTEIN"/>
    <property type="match status" value="1"/>
</dbReference>
<sequence>MLEEVSIVELTSRHRRAASPNRTMPRHELTYPKDAHNTVKRYNSNAIHSIVNESPLVHVSFLPEGSPFPAVLPMIGQMGSFDRPSADIGDVLDLYLHGYVSSRLVNLSRNSGDPAKGEKEGDEEGEKAGEEGEKAGEKAGEKKKEPGLPVTVCASLVDGLVLALSPNAHSYNYRSAVLFGYATVVTDVAEKLYAMEIITNGVVPDRWSKTRVPPNAAEMQSTSVLRVRIVNGSAKIRTGSTHDDRCDLDDDSVLDSVWAGVIPLYPALGTPIPATYNRVKAVPDYLEQYRADFNTSGHEASIEAAAEPPANAKE</sequence>
<proteinExistence type="predicted"/>
<keyword evidence="3" id="KW-1185">Reference proteome</keyword>
<accession>S3CUU3</accession>